<feature type="compositionally biased region" description="Low complexity" evidence="1">
    <location>
        <begin position="199"/>
        <end position="209"/>
    </location>
</feature>
<dbReference type="GeneID" id="64671910"/>
<evidence type="ECO:0000259" key="2">
    <source>
        <dbReference type="Pfam" id="PF20149"/>
    </source>
</evidence>
<sequence>MHSGSHDEQPPDTFIDTSDDNVGQSSHSTYPLAASSQADLARYQQSLFNDTQAVSFSHHDSDFYYRGDAVNAQASHQIFLADSQSSNSFPNLNVVNPSASLLHDPFHFALDNSQAGYHPIYNSSATPYADSGPPHLHPPRYLSAFPPPIVSVDGISTLTPEAEDIQPLQIGEPPLHLDEPLPLGDSFTVSEPSPPVPGPSGSRSRQPPVKGLDVRIWPYPHARSKLRGLTSTMGSSGVAPPMVLPRTSAIAPLQYSDKIRVHRRIFEEARVTLIRSALVDCPFLTEQERKEAALRALASTAEVHDKKHGDGWAKENLAAFYKTFTVTPSADITSTFKKAARAVVQFGYKLRPSIWSEESEPQYQIDTVKDLIDDPSFPLKYIFGNSSDLQRDQSFAFEHPVIETVLLNAILKLGYVPFVTELDSLYCTATVAVECVLMELAGGRFAVTIDFGVTNFKAKHTLLQKYIRDFILPNPELSTRWQQYKLRTCDRLIDIHNANHNTR</sequence>
<evidence type="ECO:0000313" key="3">
    <source>
        <dbReference type="EMBL" id="KAG1893826.1"/>
    </source>
</evidence>
<feature type="domain" description="DUF6532" evidence="2">
    <location>
        <begin position="274"/>
        <end position="463"/>
    </location>
</feature>
<feature type="region of interest" description="Disordered" evidence="1">
    <location>
        <begin position="171"/>
        <end position="211"/>
    </location>
</feature>
<dbReference type="EMBL" id="JABBWK010000090">
    <property type="protein sequence ID" value="KAG1893826.1"/>
    <property type="molecule type" value="Genomic_DNA"/>
</dbReference>
<organism evidence="3 4">
    <name type="scientific">Suillus fuscotomentosus</name>
    <dbReference type="NCBI Taxonomy" id="1912939"/>
    <lineage>
        <taxon>Eukaryota</taxon>
        <taxon>Fungi</taxon>
        <taxon>Dikarya</taxon>
        <taxon>Basidiomycota</taxon>
        <taxon>Agaricomycotina</taxon>
        <taxon>Agaricomycetes</taxon>
        <taxon>Agaricomycetidae</taxon>
        <taxon>Boletales</taxon>
        <taxon>Suillineae</taxon>
        <taxon>Suillaceae</taxon>
        <taxon>Suillus</taxon>
    </lineage>
</organism>
<dbReference type="Pfam" id="PF20149">
    <property type="entry name" value="DUF6532"/>
    <property type="match status" value="1"/>
</dbReference>
<dbReference type="InterPro" id="IPR045341">
    <property type="entry name" value="DUF6532"/>
</dbReference>
<gene>
    <name evidence="3" type="ORF">F5891DRAFT_985553</name>
</gene>
<feature type="region of interest" description="Disordered" evidence="1">
    <location>
        <begin position="1"/>
        <end position="33"/>
    </location>
</feature>
<evidence type="ECO:0000256" key="1">
    <source>
        <dbReference type="SAM" id="MobiDB-lite"/>
    </source>
</evidence>
<protein>
    <recommendedName>
        <fullName evidence="2">DUF6532 domain-containing protein</fullName>
    </recommendedName>
</protein>
<feature type="compositionally biased region" description="Polar residues" evidence="1">
    <location>
        <begin position="20"/>
        <end position="33"/>
    </location>
</feature>
<dbReference type="RefSeq" id="XP_041219402.1">
    <property type="nucleotide sequence ID" value="XM_041377612.1"/>
</dbReference>
<comment type="caution">
    <text evidence="3">The sequence shown here is derived from an EMBL/GenBank/DDBJ whole genome shotgun (WGS) entry which is preliminary data.</text>
</comment>
<accession>A0AAD4DTV4</accession>
<dbReference type="AlphaFoldDB" id="A0AAD4DTV4"/>
<keyword evidence="4" id="KW-1185">Reference proteome</keyword>
<reference evidence="3" key="1">
    <citation type="journal article" date="2020" name="New Phytol.">
        <title>Comparative genomics reveals dynamic genome evolution in host specialist ectomycorrhizal fungi.</title>
        <authorList>
            <person name="Lofgren L.A."/>
            <person name="Nguyen N.H."/>
            <person name="Vilgalys R."/>
            <person name="Ruytinx J."/>
            <person name="Liao H.L."/>
            <person name="Branco S."/>
            <person name="Kuo A."/>
            <person name="LaButti K."/>
            <person name="Lipzen A."/>
            <person name="Andreopoulos W."/>
            <person name="Pangilinan J."/>
            <person name="Riley R."/>
            <person name="Hundley H."/>
            <person name="Na H."/>
            <person name="Barry K."/>
            <person name="Grigoriev I.V."/>
            <person name="Stajich J.E."/>
            <person name="Kennedy P.G."/>
        </authorList>
    </citation>
    <scope>NUCLEOTIDE SEQUENCE</scope>
    <source>
        <strain evidence="3">FC203</strain>
    </source>
</reference>
<name>A0AAD4DTV4_9AGAM</name>
<proteinExistence type="predicted"/>
<dbReference type="Proteomes" id="UP001195769">
    <property type="component" value="Unassembled WGS sequence"/>
</dbReference>
<evidence type="ECO:0000313" key="4">
    <source>
        <dbReference type="Proteomes" id="UP001195769"/>
    </source>
</evidence>